<sequence>MYGRTLNFCVLRRGFPEDFSGSALKYFSKIMASASSNEQSTIKLRNIFAEAIKSVQPSSLIGKQIKCIDGHLYVNNVSFPAKTYYAVGFGKAVLGMATELDRVLGDNLERAILTIPKGIFEKHPEYSIKNSKILCFEGAENNIPDEAAMKGAIKIKELAESLDINDLLIVLISGGGSALLPLPIPPVSLEEKQQIVRSLSRGGASIQELNIVRKHLSLLKGEPTVKVSGSGKGGRNQHLALSFSLKLDTLQETEGETENFGNIFLLAAGTDGIDGPTDAAGAIGSSELTSTCAISNLNPKQYLINSNSNMFFSLYENGDNLIKIGHTGTNVMDLHFLFIEPRKQTK</sequence>
<dbReference type="Proteomes" id="UP001566132">
    <property type="component" value="Unassembled WGS sequence"/>
</dbReference>
<comment type="caution">
    <text evidence="2">The sequence shown here is derived from an EMBL/GenBank/DDBJ whole genome shotgun (WGS) entry which is preliminary data.</text>
</comment>
<organism evidence="2 3">
    <name type="scientific">Hypothenemus hampei</name>
    <name type="common">Coffee berry borer</name>
    <dbReference type="NCBI Taxonomy" id="57062"/>
    <lineage>
        <taxon>Eukaryota</taxon>
        <taxon>Metazoa</taxon>
        <taxon>Ecdysozoa</taxon>
        <taxon>Arthropoda</taxon>
        <taxon>Hexapoda</taxon>
        <taxon>Insecta</taxon>
        <taxon>Pterygota</taxon>
        <taxon>Neoptera</taxon>
        <taxon>Endopterygota</taxon>
        <taxon>Coleoptera</taxon>
        <taxon>Polyphaga</taxon>
        <taxon>Cucujiformia</taxon>
        <taxon>Curculionidae</taxon>
        <taxon>Scolytinae</taxon>
        <taxon>Hypothenemus</taxon>
    </lineage>
</organism>
<keyword evidence="3" id="KW-1185">Reference proteome</keyword>
<dbReference type="InterPro" id="IPR025286">
    <property type="entry name" value="MOFRL_assoc_dom"/>
</dbReference>
<evidence type="ECO:0000313" key="3">
    <source>
        <dbReference type="Proteomes" id="UP001566132"/>
    </source>
</evidence>
<protein>
    <recommendedName>
        <fullName evidence="1">MOFRL-associated domain-containing protein</fullName>
    </recommendedName>
</protein>
<dbReference type="AlphaFoldDB" id="A0ABD1F2L4"/>
<evidence type="ECO:0000313" key="2">
    <source>
        <dbReference type="EMBL" id="KAL1509035.1"/>
    </source>
</evidence>
<feature type="domain" description="MOFRL-associated" evidence="1">
    <location>
        <begin position="44"/>
        <end position="221"/>
    </location>
</feature>
<dbReference type="SUPFAM" id="SSF82544">
    <property type="entry name" value="GckA/TtuD-like"/>
    <property type="match status" value="2"/>
</dbReference>
<accession>A0ABD1F2L4</accession>
<dbReference type="Gene3D" id="3.40.50.10180">
    <property type="entry name" value="Glycerate kinase, MOFRL-like N-terminal domain"/>
    <property type="match status" value="1"/>
</dbReference>
<name>A0ABD1F2L4_HYPHA</name>
<dbReference type="EMBL" id="JBDJPC010000003">
    <property type="protein sequence ID" value="KAL1509035.1"/>
    <property type="molecule type" value="Genomic_DNA"/>
</dbReference>
<proteinExistence type="predicted"/>
<gene>
    <name evidence="2" type="ORF">ABEB36_003840</name>
</gene>
<dbReference type="PANTHER" id="PTHR12227:SF0">
    <property type="entry name" value="GLYCERATE KINASE"/>
    <property type="match status" value="1"/>
</dbReference>
<dbReference type="Pfam" id="PF13660">
    <property type="entry name" value="DUF4147"/>
    <property type="match status" value="1"/>
</dbReference>
<evidence type="ECO:0000259" key="1">
    <source>
        <dbReference type="Pfam" id="PF13660"/>
    </source>
</evidence>
<dbReference type="InterPro" id="IPR038614">
    <property type="entry name" value="GK_N_sf"/>
</dbReference>
<dbReference type="PANTHER" id="PTHR12227">
    <property type="entry name" value="GLYCERATE KINASE"/>
    <property type="match status" value="1"/>
</dbReference>
<reference evidence="2 3" key="1">
    <citation type="submission" date="2024-05" db="EMBL/GenBank/DDBJ databases">
        <title>Genetic variation in Jamaican populations of the coffee berry borer (Hypothenemus hampei).</title>
        <authorList>
            <person name="Errbii M."/>
            <person name="Myrie A."/>
        </authorList>
    </citation>
    <scope>NUCLEOTIDE SEQUENCE [LARGE SCALE GENOMIC DNA]</scope>
    <source>
        <strain evidence="2">JA-Hopewell-2020-01-JO</strain>
        <tissue evidence="2">Whole body</tissue>
    </source>
</reference>
<dbReference type="InterPro" id="IPR039760">
    <property type="entry name" value="MOFRL_protein"/>
</dbReference>